<dbReference type="InterPro" id="IPR050925">
    <property type="entry name" value="Rhomboid_protease_S54"/>
</dbReference>
<evidence type="ECO:0000256" key="1">
    <source>
        <dbReference type="ARBA" id="ARBA00004141"/>
    </source>
</evidence>
<dbReference type="RefSeq" id="WP_393990670.1">
    <property type="nucleotide sequence ID" value="NZ_JBAFVH010000001.1"/>
</dbReference>
<comment type="caution">
    <text evidence="9">The sequence shown here is derived from an EMBL/GenBank/DDBJ whole genome shotgun (WGS) entry which is preliminary data.</text>
</comment>
<evidence type="ECO:0000313" key="10">
    <source>
        <dbReference type="Proteomes" id="UP001604002"/>
    </source>
</evidence>
<organism evidence="9 10">
    <name type="scientific">Xanthobacter oligotrophicus</name>
    <dbReference type="NCBI Taxonomy" id="2607286"/>
    <lineage>
        <taxon>Bacteria</taxon>
        <taxon>Pseudomonadati</taxon>
        <taxon>Pseudomonadota</taxon>
        <taxon>Alphaproteobacteria</taxon>
        <taxon>Hyphomicrobiales</taxon>
        <taxon>Xanthobacteraceae</taxon>
        <taxon>Xanthobacter</taxon>
    </lineage>
</organism>
<proteinExistence type="inferred from homology"/>
<sequence length="359" mass="37525">MKRSWQGQGFFEQPHAFTYLLIAANILVFALVLSLNGGIVPSPLGFWKAGGLDPEATARGEYWRLVTYAFLHGGVLHLAANMLCLALWGGHLEKRMGAAYFLIIYAVSIVVGGLLSGAAHQGQKILTVGASGGISGILGALFCLWILGKIELTARFFVFNIGLNIVIAASGLHIDWAAHLGGFTAGLVACAVMDLVERANGQWLRCKFPEPVKLSLLALALAGAALAAPALPALAPTVPPAAGVVAGVLVFALVVKGMDQLLSLRHGLAIAPFSLALLNAVVVLALVDLRVDAVCPALSAIPFALDAVCAHRGLAAAVAAFIVLFGSLGFSRKIIERGMRDLGFHAAAMRGERSRKVGL</sequence>
<feature type="transmembrane region" description="Helical" evidence="7">
    <location>
        <begin position="154"/>
        <end position="172"/>
    </location>
</feature>
<dbReference type="PANTHER" id="PTHR43731:SF14">
    <property type="entry name" value="PRESENILIN-ASSOCIATED RHOMBOID-LIKE PROTEIN, MITOCHONDRIAL"/>
    <property type="match status" value="1"/>
</dbReference>
<feature type="transmembrane region" description="Helical" evidence="7">
    <location>
        <begin position="62"/>
        <end position="88"/>
    </location>
</feature>
<dbReference type="GO" id="GO:0008233">
    <property type="term" value="F:peptidase activity"/>
    <property type="evidence" value="ECO:0007669"/>
    <property type="project" value="UniProtKB-KW"/>
</dbReference>
<gene>
    <name evidence="9" type="ORF">V5F32_00130</name>
</gene>
<dbReference type="GO" id="GO:0006508">
    <property type="term" value="P:proteolysis"/>
    <property type="evidence" value="ECO:0007669"/>
    <property type="project" value="UniProtKB-KW"/>
</dbReference>
<reference evidence="9 10" key="1">
    <citation type="submission" date="2024-02" db="EMBL/GenBank/DDBJ databases">
        <title>Expansion and revision of Xanthobacter and proposal of Roseixanthobacter gen. nov.</title>
        <authorList>
            <person name="Soltysiak M.P.M."/>
            <person name="Jalihal A."/>
            <person name="Ory A."/>
            <person name="Chrisophersen C."/>
            <person name="Lee A.D."/>
            <person name="Boulton J."/>
            <person name="Springer M."/>
        </authorList>
    </citation>
    <scope>NUCLEOTIDE SEQUENCE [LARGE SCALE GENOMIC DNA]</scope>
    <source>
        <strain evidence="9 10">23A</strain>
    </source>
</reference>
<comment type="similarity">
    <text evidence="2">Belongs to the peptidase S54 family.</text>
</comment>
<keyword evidence="4 9" id="KW-0378">Hydrolase</keyword>
<feature type="transmembrane region" description="Helical" evidence="7">
    <location>
        <begin position="311"/>
        <end position="330"/>
    </location>
</feature>
<feature type="transmembrane region" description="Helical" evidence="7">
    <location>
        <begin position="241"/>
        <end position="258"/>
    </location>
</feature>
<evidence type="ECO:0000256" key="5">
    <source>
        <dbReference type="ARBA" id="ARBA00022989"/>
    </source>
</evidence>
<evidence type="ECO:0000256" key="3">
    <source>
        <dbReference type="ARBA" id="ARBA00022692"/>
    </source>
</evidence>
<dbReference type="Proteomes" id="UP001604002">
    <property type="component" value="Unassembled WGS sequence"/>
</dbReference>
<dbReference type="Gene3D" id="1.20.1540.10">
    <property type="entry name" value="Rhomboid-like"/>
    <property type="match status" value="1"/>
</dbReference>
<dbReference type="EMBL" id="JBAFVH010000001">
    <property type="protein sequence ID" value="MFG1370562.1"/>
    <property type="molecule type" value="Genomic_DNA"/>
</dbReference>
<keyword evidence="9" id="KW-0645">Protease</keyword>
<keyword evidence="10" id="KW-1185">Reference proteome</keyword>
<accession>A0ABW6ZRT2</accession>
<comment type="subcellular location">
    <subcellularLocation>
        <location evidence="1">Membrane</location>
        <topology evidence="1">Multi-pass membrane protein</topology>
    </subcellularLocation>
</comment>
<dbReference type="InterPro" id="IPR035952">
    <property type="entry name" value="Rhomboid-like_sf"/>
</dbReference>
<dbReference type="PANTHER" id="PTHR43731">
    <property type="entry name" value="RHOMBOID PROTEASE"/>
    <property type="match status" value="1"/>
</dbReference>
<evidence type="ECO:0000256" key="7">
    <source>
        <dbReference type="SAM" id="Phobius"/>
    </source>
</evidence>
<protein>
    <submittedName>
        <fullName evidence="9">Rhomboid family intramembrane serine protease</fullName>
        <ecNumber evidence="9">3.4.21.-</ecNumber>
    </submittedName>
</protein>
<keyword evidence="3 7" id="KW-0812">Transmembrane</keyword>
<feature type="transmembrane region" description="Helical" evidence="7">
    <location>
        <begin position="125"/>
        <end position="147"/>
    </location>
</feature>
<feature type="domain" description="Peptidase S54 rhomboid" evidence="8">
    <location>
        <begin position="60"/>
        <end position="191"/>
    </location>
</feature>
<feature type="transmembrane region" description="Helical" evidence="7">
    <location>
        <begin position="270"/>
        <end position="291"/>
    </location>
</feature>
<evidence type="ECO:0000256" key="4">
    <source>
        <dbReference type="ARBA" id="ARBA00022801"/>
    </source>
</evidence>
<name>A0ABW6ZRT2_9HYPH</name>
<evidence type="ECO:0000256" key="2">
    <source>
        <dbReference type="ARBA" id="ARBA00009045"/>
    </source>
</evidence>
<evidence type="ECO:0000256" key="6">
    <source>
        <dbReference type="ARBA" id="ARBA00023136"/>
    </source>
</evidence>
<evidence type="ECO:0000259" key="8">
    <source>
        <dbReference type="Pfam" id="PF01694"/>
    </source>
</evidence>
<keyword evidence="5 7" id="KW-1133">Transmembrane helix</keyword>
<dbReference type="SUPFAM" id="SSF144091">
    <property type="entry name" value="Rhomboid-like"/>
    <property type="match status" value="1"/>
</dbReference>
<feature type="transmembrane region" description="Helical" evidence="7">
    <location>
        <begin position="100"/>
        <end position="119"/>
    </location>
</feature>
<dbReference type="EC" id="3.4.21.-" evidence="9"/>
<feature type="transmembrane region" description="Helical" evidence="7">
    <location>
        <begin position="20"/>
        <end position="42"/>
    </location>
</feature>
<dbReference type="Pfam" id="PF01694">
    <property type="entry name" value="Rhomboid"/>
    <property type="match status" value="1"/>
</dbReference>
<dbReference type="InterPro" id="IPR022764">
    <property type="entry name" value="Peptidase_S54_rhomboid_dom"/>
</dbReference>
<keyword evidence="6 7" id="KW-0472">Membrane</keyword>
<evidence type="ECO:0000313" key="9">
    <source>
        <dbReference type="EMBL" id="MFG1370562.1"/>
    </source>
</evidence>